<evidence type="ECO:0000313" key="2">
    <source>
        <dbReference type="EMBL" id="KAK4291170.1"/>
    </source>
</evidence>
<gene>
    <name evidence="2" type="ORF">Pmani_035982</name>
</gene>
<protein>
    <submittedName>
        <fullName evidence="2">Uncharacterized protein</fullName>
    </submittedName>
</protein>
<keyword evidence="1" id="KW-1133">Transmembrane helix</keyword>
<keyword evidence="1" id="KW-0472">Membrane</keyword>
<feature type="transmembrane region" description="Helical" evidence="1">
    <location>
        <begin position="65"/>
        <end position="85"/>
    </location>
</feature>
<keyword evidence="3" id="KW-1185">Reference proteome</keyword>
<evidence type="ECO:0000313" key="3">
    <source>
        <dbReference type="Proteomes" id="UP001292094"/>
    </source>
</evidence>
<dbReference type="EMBL" id="JAWZYT010005232">
    <property type="protein sequence ID" value="KAK4291170.1"/>
    <property type="molecule type" value="Genomic_DNA"/>
</dbReference>
<accession>A0AAE1TPW4</accession>
<dbReference type="SUPFAM" id="SSF49785">
    <property type="entry name" value="Galactose-binding domain-like"/>
    <property type="match status" value="1"/>
</dbReference>
<evidence type="ECO:0000256" key="1">
    <source>
        <dbReference type="SAM" id="Phobius"/>
    </source>
</evidence>
<dbReference type="Proteomes" id="UP001292094">
    <property type="component" value="Unassembled WGS sequence"/>
</dbReference>
<name>A0AAE1TPW4_9EUCA</name>
<sequence>MHQADVTKVNRADFMNTRVAIYRTDSPRRRVFVSSPASLGKAGRNRDNMRRQGQVLSVTGESTRVLLLVLVLLYYCSLPTSALIASGTFKKFLADTSLEQFTRCPPAKVPANPNNDYNRMFHCVSSCLRYPPCNFVTFEDGECRIHSVNVVPEYTDQGTKAVAAYRKNSLTSPGRIISQNATISTTSDFPDSPTFADTLLVGGLWCANYIDDCPCTLNRYDQRVQVNLGAPLAIKTIIIYRVPNPYEHLSYNFKMHIGTTGNETVDPLFIHDVTDYGGLPFKTYEVNQVAQYITFLNYLTANFCSCKLVIYGPE</sequence>
<organism evidence="2 3">
    <name type="scientific">Petrolisthes manimaculis</name>
    <dbReference type="NCBI Taxonomy" id="1843537"/>
    <lineage>
        <taxon>Eukaryota</taxon>
        <taxon>Metazoa</taxon>
        <taxon>Ecdysozoa</taxon>
        <taxon>Arthropoda</taxon>
        <taxon>Crustacea</taxon>
        <taxon>Multicrustacea</taxon>
        <taxon>Malacostraca</taxon>
        <taxon>Eumalacostraca</taxon>
        <taxon>Eucarida</taxon>
        <taxon>Decapoda</taxon>
        <taxon>Pleocyemata</taxon>
        <taxon>Anomura</taxon>
        <taxon>Galatheoidea</taxon>
        <taxon>Porcellanidae</taxon>
        <taxon>Petrolisthes</taxon>
    </lineage>
</organism>
<dbReference type="AlphaFoldDB" id="A0AAE1TPW4"/>
<keyword evidence="1" id="KW-0812">Transmembrane</keyword>
<dbReference type="Gene3D" id="2.60.120.260">
    <property type="entry name" value="Galactose-binding domain-like"/>
    <property type="match status" value="1"/>
</dbReference>
<dbReference type="InterPro" id="IPR008979">
    <property type="entry name" value="Galactose-bd-like_sf"/>
</dbReference>
<comment type="caution">
    <text evidence="2">The sequence shown here is derived from an EMBL/GenBank/DDBJ whole genome shotgun (WGS) entry which is preliminary data.</text>
</comment>
<proteinExistence type="predicted"/>
<reference evidence="2" key="1">
    <citation type="submission" date="2023-11" db="EMBL/GenBank/DDBJ databases">
        <title>Genome assemblies of two species of porcelain crab, Petrolisthes cinctipes and Petrolisthes manimaculis (Anomura: Porcellanidae).</title>
        <authorList>
            <person name="Angst P."/>
        </authorList>
    </citation>
    <scope>NUCLEOTIDE SEQUENCE</scope>
    <source>
        <strain evidence="2">PB745_02</strain>
        <tissue evidence="2">Gill</tissue>
    </source>
</reference>